<proteinExistence type="predicted"/>
<dbReference type="Gene3D" id="2.40.100.10">
    <property type="entry name" value="Cyclophilin-like"/>
    <property type="match status" value="1"/>
</dbReference>
<evidence type="ECO:0000256" key="3">
    <source>
        <dbReference type="ARBA" id="ARBA00022840"/>
    </source>
</evidence>
<reference evidence="6" key="1">
    <citation type="submission" date="2016-10" db="EMBL/GenBank/DDBJ databases">
        <authorList>
            <person name="Varghese N."/>
            <person name="Submissions S."/>
        </authorList>
    </citation>
    <scope>NUCLEOTIDE SEQUENCE [LARGE SCALE GENOMIC DNA]</scope>
    <source>
        <strain evidence="6">DSM 21368</strain>
    </source>
</reference>
<dbReference type="PANTHER" id="PTHR34698:SF2">
    <property type="entry name" value="5-OXOPROLINASE SUBUNIT B"/>
    <property type="match status" value="1"/>
</dbReference>
<organism evidence="5 6">
    <name type="scientific">Ruania alba</name>
    <dbReference type="NCBI Taxonomy" id="648782"/>
    <lineage>
        <taxon>Bacteria</taxon>
        <taxon>Bacillati</taxon>
        <taxon>Actinomycetota</taxon>
        <taxon>Actinomycetes</taxon>
        <taxon>Micrococcales</taxon>
        <taxon>Ruaniaceae</taxon>
        <taxon>Ruania</taxon>
    </lineage>
</organism>
<dbReference type="GO" id="GO:0016787">
    <property type="term" value="F:hydrolase activity"/>
    <property type="evidence" value="ECO:0007669"/>
    <property type="project" value="UniProtKB-KW"/>
</dbReference>
<dbReference type="GO" id="GO:0005524">
    <property type="term" value="F:ATP binding"/>
    <property type="evidence" value="ECO:0007669"/>
    <property type="project" value="UniProtKB-KW"/>
</dbReference>
<dbReference type="Pfam" id="PF02682">
    <property type="entry name" value="CT_C_D"/>
    <property type="match status" value="1"/>
</dbReference>
<dbReference type="OrthoDB" id="9768696at2"/>
<dbReference type="InterPro" id="IPR003833">
    <property type="entry name" value="CT_C_D"/>
</dbReference>
<dbReference type="EMBL" id="FNTX01000002">
    <property type="protein sequence ID" value="SEF00880.1"/>
    <property type="molecule type" value="Genomic_DNA"/>
</dbReference>
<dbReference type="SUPFAM" id="SSF50891">
    <property type="entry name" value="Cyclophilin-like"/>
    <property type="match status" value="1"/>
</dbReference>
<feature type="domain" description="Carboxyltransferase" evidence="4">
    <location>
        <begin position="7"/>
        <end position="204"/>
    </location>
</feature>
<evidence type="ECO:0000313" key="5">
    <source>
        <dbReference type="EMBL" id="SEF00880.1"/>
    </source>
</evidence>
<dbReference type="InterPro" id="IPR029000">
    <property type="entry name" value="Cyclophilin-like_dom_sf"/>
</dbReference>
<evidence type="ECO:0000256" key="1">
    <source>
        <dbReference type="ARBA" id="ARBA00022741"/>
    </source>
</evidence>
<evidence type="ECO:0000259" key="4">
    <source>
        <dbReference type="SMART" id="SM00796"/>
    </source>
</evidence>
<evidence type="ECO:0000313" key="6">
    <source>
        <dbReference type="Proteomes" id="UP000199220"/>
    </source>
</evidence>
<dbReference type="RefSeq" id="WP_089775565.1">
    <property type="nucleotide sequence ID" value="NZ_FNTX01000002.1"/>
</dbReference>
<dbReference type="SMART" id="SM00796">
    <property type="entry name" value="AHS1"/>
    <property type="match status" value="1"/>
</dbReference>
<dbReference type="AlphaFoldDB" id="A0A1H5NHC9"/>
<accession>A0A1H5NHC9</accession>
<protein>
    <submittedName>
        <fullName evidence="5">Sensor histidine kinase inhibitor, KipI family</fullName>
    </submittedName>
</protein>
<dbReference type="Gene3D" id="3.30.1360.40">
    <property type="match status" value="1"/>
</dbReference>
<keyword evidence="3" id="KW-0067">ATP-binding</keyword>
<gene>
    <name evidence="5" type="ORF">SAMN04488554_4334</name>
</gene>
<dbReference type="Proteomes" id="UP000199220">
    <property type="component" value="Unassembled WGS sequence"/>
</dbReference>
<keyword evidence="6" id="KW-1185">Reference proteome</keyword>
<name>A0A1H5NHC9_9MICO</name>
<dbReference type="STRING" id="648782.SAMN04488554_4334"/>
<keyword evidence="2" id="KW-0378">Hydrolase</keyword>
<keyword evidence="1" id="KW-0547">Nucleotide-binding</keyword>
<dbReference type="PANTHER" id="PTHR34698">
    <property type="entry name" value="5-OXOPROLINASE SUBUNIT B"/>
    <property type="match status" value="1"/>
</dbReference>
<sequence length="216" mass="22617">MSAVPIIRALPCGERAVLLEVEDLTAVHALTRSLHEARARGELSGVIDVVPATRTVLVTVSDPAALARVAALAQNTVSAGSTEAPAVQDDEAVVIEVRYDGPDLEDVARLTGLSAAEVIARHTAATYTADFLGFAPGFAYLSGLDPSLHVSRLESPRPSVPAGAVAIAGDKSAVYPRSSPGGWRLLGHTDAVLFDHEADPPALLRAGTRVRFREVD</sequence>
<dbReference type="SUPFAM" id="SSF160467">
    <property type="entry name" value="PH0987 N-terminal domain-like"/>
    <property type="match status" value="1"/>
</dbReference>
<evidence type="ECO:0000256" key="2">
    <source>
        <dbReference type="ARBA" id="ARBA00022801"/>
    </source>
</evidence>
<dbReference type="InterPro" id="IPR010016">
    <property type="entry name" value="PxpB"/>
</dbReference>